<organism evidence="2">
    <name type="scientific">hydrothermal vent metagenome</name>
    <dbReference type="NCBI Taxonomy" id="652676"/>
    <lineage>
        <taxon>unclassified sequences</taxon>
        <taxon>metagenomes</taxon>
        <taxon>ecological metagenomes</taxon>
    </lineage>
</organism>
<dbReference type="NCBIfam" id="NF005560">
    <property type="entry name" value="PRK07233.1"/>
    <property type="match status" value="1"/>
</dbReference>
<dbReference type="SUPFAM" id="SSF51905">
    <property type="entry name" value="FAD/NAD(P)-binding domain"/>
    <property type="match status" value="1"/>
</dbReference>
<dbReference type="AlphaFoldDB" id="A0A3B0ZGT6"/>
<evidence type="ECO:0000259" key="1">
    <source>
        <dbReference type="Pfam" id="PF01593"/>
    </source>
</evidence>
<dbReference type="InterPro" id="IPR050464">
    <property type="entry name" value="Zeta_carotene_desat/Oxidored"/>
</dbReference>
<sequence>MGLACALELLKSGHSVILYEADDRVGGMTAHFDFNGLSIERYYHFICMPDQPMFDVLAELNISDKLHWRTTKMGYYYNGKLYDWGNPIALLKFKPLSFIDRLRYGLHMFYCTKIKDGSNLDSQEASNWIKNWIGQRAYNVLWKKLFELKFHKFTNNLSASWIWARIRRVGTSRKNLFTEQMGYLEGGSETLLKAFEKAIIEKKGAFHLSTKVKKIIISDGKVKGLMTGDNDVDKFDHVISTIPLPFVPDMIDDLPEHISNAYKKIDNIGVVCVIIQLKKQVTENFWLNINDERLDVPGIIEYSNLRDLDVNVVYVPFYLPRDNKKFQRVDQDFIDEARAIIKTVNPSIQDDDIIDIHASRYGYAQPICPPEFKATLPPLNGIIEGLIIADTSYYYPEDRSISESVDLGKSLATLVQ</sequence>
<gene>
    <name evidence="2" type="ORF">MNBD_GAMMA21-578</name>
</gene>
<dbReference type="InterPro" id="IPR002937">
    <property type="entry name" value="Amino_oxidase"/>
</dbReference>
<keyword evidence="2" id="KW-0560">Oxidoreductase</keyword>
<dbReference type="InterPro" id="IPR036188">
    <property type="entry name" value="FAD/NAD-bd_sf"/>
</dbReference>
<accession>A0A3B0ZGT6</accession>
<dbReference type="EMBL" id="UOFR01000007">
    <property type="protein sequence ID" value="VAW90841.1"/>
    <property type="molecule type" value="Genomic_DNA"/>
</dbReference>
<dbReference type="Gene3D" id="3.50.50.60">
    <property type="entry name" value="FAD/NAD(P)-binding domain"/>
    <property type="match status" value="1"/>
</dbReference>
<dbReference type="Pfam" id="PF01593">
    <property type="entry name" value="Amino_oxidase"/>
    <property type="match status" value="1"/>
</dbReference>
<proteinExistence type="predicted"/>
<dbReference type="EC" id="1.14.99.-" evidence="2"/>
<protein>
    <submittedName>
        <fullName evidence="2">Phytoene desaturase</fullName>
        <ecNumber evidence="2">1.14.99.-</ecNumber>
    </submittedName>
</protein>
<name>A0A3B0ZGT6_9ZZZZ</name>
<dbReference type="PANTHER" id="PTHR42923:SF46">
    <property type="entry name" value="AMINE OXIDASE"/>
    <property type="match status" value="1"/>
</dbReference>
<dbReference type="GO" id="GO:0016491">
    <property type="term" value="F:oxidoreductase activity"/>
    <property type="evidence" value="ECO:0007669"/>
    <property type="project" value="UniProtKB-KW"/>
</dbReference>
<reference evidence="2" key="1">
    <citation type="submission" date="2018-06" db="EMBL/GenBank/DDBJ databases">
        <authorList>
            <person name="Zhirakovskaya E."/>
        </authorList>
    </citation>
    <scope>NUCLEOTIDE SEQUENCE</scope>
</reference>
<dbReference type="PANTHER" id="PTHR42923">
    <property type="entry name" value="PROTOPORPHYRINOGEN OXIDASE"/>
    <property type="match status" value="1"/>
</dbReference>
<feature type="domain" description="Amine oxidase" evidence="1">
    <location>
        <begin position="2"/>
        <end position="323"/>
    </location>
</feature>
<evidence type="ECO:0000313" key="2">
    <source>
        <dbReference type="EMBL" id="VAW90841.1"/>
    </source>
</evidence>